<name>A0A094YHD1_9BACT</name>
<dbReference type="AlphaFoldDB" id="A0A094YHD1"/>
<evidence type="ECO:0008006" key="4">
    <source>
        <dbReference type="Google" id="ProtNLM"/>
    </source>
</evidence>
<organism evidence="2 3">
    <name type="scientific">Leptospirillum ferriphilum</name>
    <dbReference type="NCBI Taxonomy" id="178606"/>
    <lineage>
        <taxon>Bacteria</taxon>
        <taxon>Pseudomonadati</taxon>
        <taxon>Nitrospirota</taxon>
        <taxon>Nitrospiria</taxon>
        <taxon>Nitrospirales</taxon>
        <taxon>Nitrospiraceae</taxon>
        <taxon>Leptospirillum</taxon>
    </lineage>
</organism>
<evidence type="ECO:0000256" key="1">
    <source>
        <dbReference type="SAM" id="MobiDB-lite"/>
    </source>
</evidence>
<feature type="region of interest" description="Disordered" evidence="1">
    <location>
        <begin position="44"/>
        <end position="121"/>
    </location>
</feature>
<evidence type="ECO:0000313" key="3">
    <source>
        <dbReference type="Proteomes" id="UP000029452"/>
    </source>
</evidence>
<dbReference type="PATRIC" id="fig|178606.4.peg.2625"/>
<protein>
    <recommendedName>
        <fullName evidence="4">MetA-pathway of phenol degradation</fullName>
    </recommendedName>
</protein>
<evidence type="ECO:0000313" key="2">
    <source>
        <dbReference type="EMBL" id="KGA92581.1"/>
    </source>
</evidence>
<dbReference type="EMBL" id="JPGK01000014">
    <property type="protein sequence ID" value="KGA92581.1"/>
    <property type="molecule type" value="Genomic_DNA"/>
</dbReference>
<comment type="caution">
    <text evidence="2">The sequence shown here is derived from an EMBL/GenBank/DDBJ whole genome shotgun (WGS) entry which is preliminary data.</text>
</comment>
<dbReference type="OrthoDB" id="9799112at2"/>
<proteinExistence type="predicted"/>
<dbReference type="Proteomes" id="UP000029452">
    <property type="component" value="Unassembled WGS sequence"/>
</dbReference>
<accession>A0A094YHD1</accession>
<reference evidence="2 3" key="1">
    <citation type="submission" date="2014-06" db="EMBL/GenBank/DDBJ databases">
        <title>Draft genome sequence of iron oxidizing acidophile Leptospirillum ferriphilum DSM14647.</title>
        <authorList>
            <person name="Cardenas J.P."/>
            <person name="Lazcano M."/>
            <person name="Ossandon F.J."/>
            <person name="Corbett M."/>
            <person name="Holmes D.S."/>
            <person name="Watkin E."/>
        </authorList>
    </citation>
    <scope>NUCLEOTIDE SEQUENCE [LARGE SCALE GENOMIC DNA]</scope>
    <source>
        <strain evidence="2 3">DSM 14647</strain>
    </source>
</reference>
<feature type="compositionally biased region" description="Low complexity" evidence="1">
    <location>
        <begin position="102"/>
        <end position="112"/>
    </location>
</feature>
<gene>
    <name evidence="2" type="ORF">LptCag_1725</name>
</gene>
<sequence length="440" mass="47829">MHKGTPEKRGERMSPEKMLVRTIGRRGIVVLLLIFLVQGREGYADPAQTPPAPSASSPSVTKAKNPPKKKALSRPSGRVSTHPSAKPSPAPSEGPAARPGVATAPHPTAAKPAAKKTRLEKHALSRNGADALDAYRHTWNPITGGPEFLPLADTLPEGEFNARMFFYSRFTEAQYTGSGGITSLPPGYYQTQLLLLGAMYFGLSTNDELLLLPSMISTFSSTNGVNLDGTGFNDFTFGIKHRWVIQDPDSWRPSISTPFLVTLPTTTWFGTPVAKGGLPPISVVPSTHFGSPAFTTGLFPRKNRKPFRFFGDFYYTFNVPNSGVVSGSSGKQLIQYGDLAQYRMGVEQVFNDKTGFGGILEFVGLSGLPFSIDGIAPTLHPTAFNLMAMQPTIEYNLTPRLMFSAGVLLPVFGNNEYLAVTPNFSLWYYWGAVDGKLMPR</sequence>